<evidence type="ECO:0000256" key="1">
    <source>
        <dbReference type="SAM" id="MobiDB-lite"/>
    </source>
</evidence>
<dbReference type="PANTHER" id="PTHR33623">
    <property type="entry name" value="OS04G0572500 PROTEIN"/>
    <property type="match status" value="1"/>
</dbReference>
<organism evidence="2 3">
    <name type="scientific">Paspalum notatum var. saurae</name>
    <dbReference type="NCBI Taxonomy" id="547442"/>
    <lineage>
        <taxon>Eukaryota</taxon>
        <taxon>Viridiplantae</taxon>
        <taxon>Streptophyta</taxon>
        <taxon>Embryophyta</taxon>
        <taxon>Tracheophyta</taxon>
        <taxon>Spermatophyta</taxon>
        <taxon>Magnoliopsida</taxon>
        <taxon>Liliopsida</taxon>
        <taxon>Poales</taxon>
        <taxon>Poaceae</taxon>
        <taxon>PACMAD clade</taxon>
        <taxon>Panicoideae</taxon>
        <taxon>Andropogonodae</taxon>
        <taxon>Paspaleae</taxon>
        <taxon>Paspalinae</taxon>
        <taxon>Paspalum</taxon>
    </lineage>
</organism>
<proteinExistence type="predicted"/>
<protein>
    <recommendedName>
        <fullName evidence="4">DUF4378 domain-containing protein</fullName>
    </recommendedName>
</protein>
<feature type="region of interest" description="Disordered" evidence="1">
    <location>
        <begin position="179"/>
        <end position="224"/>
    </location>
</feature>
<evidence type="ECO:0008006" key="4">
    <source>
        <dbReference type="Google" id="ProtNLM"/>
    </source>
</evidence>
<sequence>MELEWRPGQPLMLKEWLELESSAELSRDGFGCYPRQLAAELRSRSASCRRGRVRNGHVVARVSAAVRAALSRPPPSTRQAEPAALTRSLSRTLRVVGFWKRRKGEVEVDRTVESCSATAASSGRRDGTPSPAMSPRSMGWESRQAGGAGLSGGRRSHDETVKVEGCDECEATCRLDEEAREQEQRLSPVSVMDFPSQHGDDDDCNDDHGGSNGHNDDGGTSPTFERSLANIRRASQELRQRIRRFEQLAELDTSDADDATTAADDTRCPAGDELDSDDDADLLVGLPDASSPCAAHCFKKLLQDFFREGLSSRHAGGVDDDPGVEEALLETAKAWLDGRRRALRSDDGNAEVEEVERLGRWRCFREDEQEPLSSDVEDSIFWSLVEELVEELC</sequence>
<feature type="compositionally biased region" description="Basic and acidic residues" evidence="1">
    <location>
        <begin position="206"/>
        <end position="217"/>
    </location>
</feature>
<dbReference type="AlphaFoldDB" id="A0AAQ3UA91"/>
<dbReference type="Proteomes" id="UP001341281">
    <property type="component" value="Chromosome 07"/>
</dbReference>
<evidence type="ECO:0000313" key="2">
    <source>
        <dbReference type="EMBL" id="WVZ86782.1"/>
    </source>
</evidence>
<dbReference type="PANTHER" id="PTHR33623:SF23">
    <property type="entry name" value="OS04G0572500 PROTEIN"/>
    <property type="match status" value="1"/>
</dbReference>
<gene>
    <name evidence="2" type="ORF">U9M48_033516</name>
</gene>
<keyword evidence="3" id="KW-1185">Reference proteome</keyword>
<name>A0AAQ3UA91_PASNO</name>
<evidence type="ECO:0000313" key="3">
    <source>
        <dbReference type="Proteomes" id="UP001341281"/>
    </source>
</evidence>
<reference evidence="2 3" key="1">
    <citation type="submission" date="2024-02" db="EMBL/GenBank/DDBJ databases">
        <title>High-quality chromosome-scale genome assembly of Pensacola bahiagrass (Paspalum notatum Flugge var. saurae).</title>
        <authorList>
            <person name="Vega J.M."/>
            <person name="Podio M."/>
            <person name="Orjuela J."/>
            <person name="Siena L.A."/>
            <person name="Pessino S.C."/>
            <person name="Combes M.C."/>
            <person name="Mariac C."/>
            <person name="Albertini E."/>
            <person name="Pupilli F."/>
            <person name="Ortiz J.P.A."/>
            <person name="Leblanc O."/>
        </authorList>
    </citation>
    <scope>NUCLEOTIDE SEQUENCE [LARGE SCALE GENOMIC DNA]</scope>
    <source>
        <strain evidence="2">R1</strain>
        <tissue evidence="2">Leaf</tissue>
    </source>
</reference>
<accession>A0AAQ3UA91</accession>
<feature type="region of interest" description="Disordered" evidence="1">
    <location>
        <begin position="112"/>
        <end position="161"/>
    </location>
</feature>
<dbReference type="EMBL" id="CP144751">
    <property type="protein sequence ID" value="WVZ86782.1"/>
    <property type="molecule type" value="Genomic_DNA"/>
</dbReference>
<feature type="region of interest" description="Disordered" evidence="1">
    <location>
        <begin position="253"/>
        <end position="275"/>
    </location>
</feature>